<dbReference type="InterPro" id="IPR008991">
    <property type="entry name" value="Translation_prot_SH3-like_sf"/>
</dbReference>
<dbReference type="Proteomes" id="UP001237011">
    <property type="component" value="Chromosome"/>
</dbReference>
<reference evidence="8" key="1">
    <citation type="submission" date="2023-08" db="EMBL/GenBank/DDBJ databases">
        <title>Complete genome sequence of Mycoplasma seminis 2200.</title>
        <authorList>
            <person name="Spergser J."/>
        </authorList>
    </citation>
    <scope>NUCLEOTIDE SEQUENCE [LARGE SCALE GENOMIC DNA]</scope>
    <source>
        <strain evidence="8">2200</strain>
    </source>
</reference>
<dbReference type="PANTHER" id="PTHR30265">
    <property type="entry name" value="RHO-INTERACTING TRANSCRIPTION TERMINATION FACTOR NUSG"/>
    <property type="match status" value="1"/>
</dbReference>
<feature type="domain" description="NusG-like N-terminal" evidence="6">
    <location>
        <begin position="4"/>
        <end position="129"/>
    </location>
</feature>
<dbReference type="PANTHER" id="PTHR30265:SF4">
    <property type="entry name" value="KOW MOTIF FAMILY PROTEIN, EXPRESSED"/>
    <property type="match status" value="1"/>
</dbReference>
<dbReference type="InterPro" id="IPR014722">
    <property type="entry name" value="Rib_uL2_dom2"/>
</dbReference>
<dbReference type="NCBIfam" id="TIGR01956">
    <property type="entry name" value="NusG_myco"/>
    <property type="match status" value="1"/>
</dbReference>
<dbReference type="SMART" id="SM00738">
    <property type="entry name" value="NGN"/>
    <property type="match status" value="1"/>
</dbReference>
<dbReference type="PROSITE" id="PS01108">
    <property type="entry name" value="RIBOSOMAL_L24"/>
    <property type="match status" value="1"/>
</dbReference>
<dbReference type="SUPFAM" id="SSF82679">
    <property type="entry name" value="N-utilization substance G protein NusG, N-terminal domain"/>
    <property type="match status" value="1"/>
</dbReference>
<keyword evidence="1 4" id="KW-0889">Transcription antitermination</keyword>
<dbReference type="Pfam" id="PF00467">
    <property type="entry name" value="KOW"/>
    <property type="match status" value="1"/>
</dbReference>
<dbReference type="InterPro" id="IPR036735">
    <property type="entry name" value="NGN_dom_sf"/>
</dbReference>
<evidence type="ECO:0000259" key="7">
    <source>
        <dbReference type="SMART" id="SM00739"/>
    </source>
</evidence>
<evidence type="ECO:0000256" key="3">
    <source>
        <dbReference type="ARBA" id="ARBA00023163"/>
    </source>
</evidence>
<dbReference type="InterPro" id="IPR005824">
    <property type="entry name" value="KOW"/>
</dbReference>
<dbReference type="Gene3D" id="3.30.70.940">
    <property type="entry name" value="NusG, N-terminal domain"/>
    <property type="match status" value="1"/>
</dbReference>
<evidence type="ECO:0000256" key="4">
    <source>
        <dbReference type="HAMAP-Rule" id="MF_00948"/>
    </source>
</evidence>
<gene>
    <name evidence="4 8" type="primary">nusG</name>
    <name evidence="8" type="ORF">Q8852_03375</name>
</gene>
<dbReference type="InterPro" id="IPR006645">
    <property type="entry name" value="NGN-like_dom"/>
</dbReference>
<dbReference type="InterPro" id="IPR005825">
    <property type="entry name" value="Ribosomal_uL24_CS"/>
</dbReference>
<evidence type="ECO:0000313" key="8">
    <source>
        <dbReference type="EMBL" id="WLP85336.1"/>
    </source>
</evidence>
<dbReference type="InterPro" id="IPR043425">
    <property type="entry name" value="NusG-like"/>
</dbReference>
<keyword evidence="9" id="KW-1185">Reference proteome</keyword>
<dbReference type="HAMAP" id="MF_00948">
    <property type="entry name" value="NusG"/>
    <property type="match status" value="1"/>
</dbReference>
<accession>A0ABY9HAQ3</accession>
<dbReference type="InterPro" id="IPR001062">
    <property type="entry name" value="Transcrpt_antiterm_NusG"/>
</dbReference>
<feature type="domain" description="KOW" evidence="7">
    <location>
        <begin position="144"/>
        <end position="171"/>
    </location>
</feature>
<comment type="function">
    <text evidence="4">Participates in transcription elongation, termination and antitermination.</text>
</comment>
<comment type="similarity">
    <text evidence="4">Belongs to the NusG family.</text>
</comment>
<evidence type="ECO:0000256" key="2">
    <source>
        <dbReference type="ARBA" id="ARBA00023015"/>
    </source>
</evidence>
<evidence type="ECO:0000313" key="9">
    <source>
        <dbReference type="Proteomes" id="UP001237011"/>
    </source>
</evidence>
<keyword evidence="2 4" id="KW-0805">Transcription regulation</keyword>
<dbReference type="InterPro" id="IPR010216">
    <property type="entry name" value="Transcrpt_antiterm_NusG_myco"/>
</dbReference>
<dbReference type="RefSeq" id="WP_305937772.1">
    <property type="nucleotide sequence ID" value="NZ_CP132191.1"/>
</dbReference>
<keyword evidence="3 4" id="KW-0804">Transcription</keyword>
<evidence type="ECO:0000256" key="1">
    <source>
        <dbReference type="ARBA" id="ARBA00022814"/>
    </source>
</evidence>
<evidence type="ECO:0000259" key="6">
    <source>
        <dbReference type="SMART" id="SM00738"/>
    </source>
</evidence>
<protein>
    <recommendedName>
        <fullName evidence="4 5">Transcription termination/antitermination protein NusG</fullName>
    </recommendedName>
</protein>
<dbReference type="CDD" id="cd09891">
    <property type="entry name" value="NGN_Bact_1"/>
    <property type="match status" value="1"/>
</dbReference>
<dbReference type="SUPFAM" id="SSF50104">
    <property type="entry name" value="Translation proteins SH3-like domain"/>
    <property type="match status" value="1"/>
</dbReference>
<dbReference type="EMBL" id="CP132191">
    <property type="protein sequence ID" value="WLP85336.1"/>
    <property type="molecule type" value="Genomic_DNA"/>
</dbReference>
<organism evidence="8 9">
    <name type="scientific">Mycoplasma seminis</name>
    <dbReference type="NCBI Taxonomy" id="512749"/>
    <lineage>
        <taxon>Bacteria</taxon>
        <taxon>Bacillati</taxon>
        <taxon>Mycoplasmatota</taxon>
        <taxon>Mollicutes</taxon>
        <taxon>Mycoplasmataceae</taxon>
        <taxon>Mycoplasma</taxon>
    </lineage>
</organism>
<dbReference type="SMART" id="SM00739">
    <property type="entry name" value="KOW"/>
    <property type="match status" value="1"/>
</dbReference>
<sequence>MDKKFKWYMISTIRGKEEQVLEALKNRIVAENVAESFNNEATEDGAFKMYKKPTLTPKEMEKKRLGDDYKIKYVNIYPGYIFANMDMTDEAWYVIRNTQYVTGIIGSSGKGAKPTPVSNIEIKKMNRAEAEFYDLFREGKNLLGLKLGDLVEVIDGPYKGEVGPIAMIDVDKDIAVVELESFGKKVVVEFDLALLKPSDTYL</sequence>
<dbReference type="Gene3D" id="2.30.30.30">
    <property type="match status" value="1"/>
</dbReference>
<dbReference type="InterPro" id="IPR047050">
    <property type="entry name" value="NGN"/>
</dbReference>
<dbReference type="CDD" id="cd06091">
    <property type="entry name" value="KOW_NusG"/>
    <property type="match status" value="1"/>
</dbReference>
<keyword evidence="4" id="KW-0806">Transcription termination</keyword>
<proteinExistence type="inferred from homology"/>
<dbReference type="Pfam" id="PF02357">
    <property type="entry name" value="NusG"/>
    <property type="match status" value="1"/>
</dbReference>
<evidence type="ECO:0000256" key="5">
    <source>
        <dbReference type="NCBIfam" id="TIGR01956"/>
    </source>
</evidence>
<name>A0ABY9HAQ3_9MOLU</name>